<dbReference type="Gene3D" id="3.40.50.150">
    <property type="entry name" value="Vaccinia Virus protein VP39"/>
    <property type="match status" value="1"/>
</dbReference>
<dbReference type="AlphaFoldDB" id="A0A4V0YQJ7"/>
<dbReference type="InterPro" id="IPR029063">
    <property type="entry name" value="SAM-dependent_MTases_sf"/>
</dbReference>
<gene>
    <name evidence="2" type="ORF">C3Y92_04510</name>
</gene>
<evidence type="ECO:0000313" key="3">
    <source>
        <dbReference type="Proteomes" id="UP000293296"/>
    </source>
</evidence>
<sequence>MTLKKMLRQAPLLRPLGYPVWSRGVVVVCFAKDLAAVAAMLGDEFYTSCRAFFIVDQGSRSPREIAGPAGPSGARLPVRKLFGDPLPLDADIALALPSYGWNKLAAGACALKTLGFDAFHVLMPMRRDEWVSPYWPDYYETNRQALERAYALLDDEESRQVFAARVRAVATGNIGYYRLCGYNEYYHPQVQPRPGDVVIDGGISADIHSQRAFCQSIGDKGRLYGFEPDPAGFAAASGQIAGQDGCRNFQLVPLGLWNEKTALPFASGGDDSRVVADGGQGNTVCEMTTMDAFVAENALERVGFIKLDVEGAEMRALEGAVATLARSRPRLAISVYHRPEDLFVIPLFLKDILPDSCFYLGHHTACALETVLYVLPR</sequence>
<dbReference type="EMBL" id="CP026538">
    <property type="protein sequence ID" value="QAZ66542.1"/>
    <property type="molecule type" value="Genomic_DNA"/>
</dbReference>
<organism evidence="2 3">
    <name type="scientific">Solidesulfovibrio carbinolicus</name>
    <dbReference type="NCBI Taxonomy" id="296842"/>
    <lineage>
        <taxon>Bacteria</taxon>
        <taxon>Pseudomonadati</taxon>
        <taxon>Thermodesulfobacteriota</taxon>
        <taxon>Desulfovibrionia</taxon>
        <taxon>Desulfovibrionales</taxon>
        <taxon>Desulfovibrionaceae</taxon>
        <taxon>Solidesulfovibrio</taxon>
    </lineage>
</organism>
<name>A0A4V0YQJ7_9BACT</name>
<dbReference type="RefSeq" id="WP_129349903.1">
    <property type="nucleotide sequence ID" value="NZ_CP026538.1"/>
</dbReference>
<proteinExistence type="predicted"/>
<evidence type="ECO:0000259" key="1">
    <source>
        <dbReference type="Pfam" id="PF05050"/>
    </source>
</evidence>
<keyword evidence="3" id="KW-1185">Reference proteome</keyword>
<reference evidence="2 3" key="1">
    <citation type="submission" date="2018-02" db="EMBL/GenBank/DDBJ databases">
        <title>Genome sequence of Desulfovibrio carbinolicus DSM 3852.</title>
        <authorList>
            <person name="Wilbanks E."/>
            <person name="Skennerton C.T."/>
            <person name="Orphan V.J."/>
        </authorList>
    </citation>
    <scope>NUCLEOTIDE SEQUENCE [LARGE SCALE GENOMIC DNA]</scope>
    <source>
        <strain evidence="2 3">DSM 3852</strain>
    </source>
</reference>
<dbReference type="NCBIfam" id="TIGR01444">
    <property type="entry name" value="fkbM_fam"/>
    <property type="match status" value="1"/>
</dbReference>
<dbReference type="Proteomes" id="UP000293296">
    <property type="component" value="Chromosome"/>
</dbReference>
<accession>A0A4V0YQJ7</accession>
<dbReference type="InterPro" id="IPR006342">
    <property type="entry name" value="FkbM_mtfrase"/>
</dbReference>
<dbReference type="OrthoDB" id="5329963at2"/>
<feature type="domain" description="Methyltransferase FkbM" evidence="1">
    <location>
        <begin position="217"/>
        <end position="341"/>
    </location>
</feature>
<dbReference type="SUPFAM" id="SSF53335">
    <property type="entry name" value="S-adenosyl-L-methionine-dependent methyltransferases"/>
    <property type="match status" value="1"/>
</dbReference>
<protein>
    <recommendedName>
        <fullName evidence="1">Methyltransferase FkbM domain-containing protein</fullName>
    </recommendedName>
</protein>
<dbReference type="Pfam" id="PF05050">
    <property type="entry name" value="Methyltransf_21"/>
    <property type="match status" value="1"/>
</dbReference>
<evidence type="ECO:0000313" key="2">
    <source>
        <dbReference type="EMBL" id="QAZ66542.1"/>
    </source>
</evidence>
<dbReference type="KEGG" id="dcb:C3Y92_04510"/>